<evidence type="ECO:0000313" key="3">
    <source>
        <dbReference type="Proteomes" id="UP000053558"/>
    </source>
</evidence>
<organism evidence="2 3">
    <name type="scientific">Coniophora puteana (strain RWD-64-598)</name>
    <name type="common">Brown rot fungus</name>
    <dbReference type="NCBI Taxonomy" id="741705"/>
    <lineage>
        <taxon>Eukaryota</taxon>
        <taxon>Fungi</taxon>
        <taxon>Dikarya</taxon>
        <taxon>Basidiomycota</taxon>
        <taxon>Agaricomycotina</taxon>
        <taxon>Agaricomycetes</taxon>
        <taxon>Agaricomycetidae</taxon>
        <taxon>Boletales</taxon>
        <taxon>Coniophorineae</taxon>
        <taxon>Coniophoraceae</taxon>
        <taxon>Coniophora</taxon>
    </lineage>
</organism>
<dbReference type="AlphaFoldDB" id="R7SGR8"/>
<accession>R7SGR8</accession>
<dbReference type="RefSeq" id="XP_007775594.1">
    <property type="nucleotide sequence ID" value="XM_007777404.1"/>
</dbReference>
<dbReference type="EMBL" id="JH711593">
    <property type="protein sequence ID" value="EIW74234.1"/>
    <property type="molecule type" value="Genomic_DNA"/>
</dbReference>
<feature type="chain" id="PRO_5004455543" evidence="1">
    <location>
        <begin position="18"/>
        <end position="196"/>
    </location>
</feature>
<dbReference type="OrthoDB" id="3093797at2759"/>
<feature type="signal peptide" evidence="1">
    <location>
        <begin position="1"/>
        <end position="17"/>
    </location>
</feature>
<dbReference type="Proteomes" id="UP000053558">
    <property type="component" value="Unassembled WGS sequence"/>
</dbReference>
<proteinExistence type="predicted"/>
<protein>
    <submittedName>
        <fullName evidence="2">Uncharacterized protein</fullName>
    </submittedName>
</protein>
<dbReference type="KEGG" id="cput:CONPUDRAFT_85964"/>
<reference evidence="3" key="1">
    <citation type="journal article" date="2012" name="Science">
        <title>The Paleozoic origin of enzymatic lignin decomposition reconstructed from 31 fungal genomes.</title>
        <authorList>
            <person name="Floudas D."/>
            <person name="Binder M."/>
            <person name="Riley R."/>
            <person name="Barry K."/>
            <person name="Blanchette R.A."/>
            <person name="Henrissat B."/>
            <person name="Martinez A.T."/>
            <person name="Otillar R."/>
            <person name="Spatafora J.W."/>
            <person name="Yadav J.S."/>
            <person name="Aerts A."/>
            <person name="Benoit I."/>
            <person name="Boyd A."/>
            <person name="Carlson A."/>
            <person name="Copeland A."/>
            <person name="Coutinho P.M."/>
            <person name="de Vries R.P."/>
            <person name="Ferreira P."/>
            <person name="Findley K."/>
            <person name="Foster B."/>
            <person name="Gaskell J."/>
            <person name="Glotzer D."/>
            <person name="Gorecki P."/>
            <person name="Heitman J."/>
            <person name="Hesse C."/>
            <person name="Hori C."/>
            <person name="Igarashi K."/>
            <person name="Jurgens J.A."/>
            <person name="Kallen N."/>
            <person name="Kersten P."/>
            <person name="Kohler A."/>
            <person name="Kuees U."/>
            <person name="Kumar T.K.A."/>
            <person name="Kuo A."/>
            <person name="LaButti K."/>
            <person name="Larrondo L.F."/>
            <person name="Lindquist E."/>
            <person name="Ling A."/>
            <person name="Lombard V."/>
            <person name="Lucas S."/>
            <person name="Lundell T."/>
            <person name="Martin R."/>
            <person name="McLaughlin D.J."/>
            <person name="Morgenstern I."/>
            <person name="Morin E."/>
            <person name="Murat C."/>
            <person name="Nagy L.G."/>
            <person name="Nolan M."/>
            <person name="Ohm R.A."/>
            <person name="Patyshakuliyeva A."/>
            <person name="Rokas A."/>
            <person name="Ruiz-Duenas F.J."/>
            <person name="Sabat G."/>
            <person name="Salamov A."/>
            <person name="Samejima M."/>
            <person name="Schmutz J."/>
            <person name="Slot J.C."/>
            <person name="St John F."/>
            <person name="Stenlid J."/>
            <person name="Sun H."/>
            <person name="Sun S."/>
            <person name="Syed K."/>
            <person name="Tsang A."/>
            <person name="Wiebenga A."/>
            <person name="Young D."/>
            <person name="Pisabarro A."/>
            <person name="Eastwood D.C."/>
            <person name="Martin F."/>
            <person name="Cullen D."/>
            <person name="Grigoriev I.V."/>
            <person name="Hibbett D.S."/>
        </authorList>
    </citation>
    <scope>NUCLEOTIDE SEQUENCE [LARGE SCALE GENOMIC DNA]</scope>
    <source>
        <strain evidence="3">RWD-64-598 SS2</strain>
    </source>
</reference>
<evidence type="ECO:0000313" key="2">
    <source>
        <dbReference type="EMBL" id="EIW74234.1"/>
    </source>
</evidence>
<evidence type="ECO:0000256" key="1">
    <source>
        <dbReference type="SAM" id="SignalP"/>
    </source>
</evidence>
<keyword evidence="3" id="KW-1185">Reference proteome</keyword>
<sequence length="196" mass="20919">MLAKSAIVAALSALALGGLIKRNDIRLEVVIPQGETLAQLNQTWTAECNQILAGKTGTPTLLVEQSSNAGDAYVFCATYTTSPNGPDTIDQYTVECANALGIQFTSPGQKKKRNDIRELVVIPEGETIDQLNTNWTIECHKLVDSLPGTFSSLVEPSPNAADAYVYCSTYETGSDGRVTVNDYTKQCAAGLGIQLA</sequence>
<name>R7SGR8_CONPW</name>
<gene>
    <name evidence="2" type="ORF">CONPUDRAFT_85964</name>
</gene>
<dbReference type="GeneID" id="19211052"/>
<keyword evidence="1" id="KW-0732">Signal</keyword>